<dbReference type="SUPFAM" id="SSF56801">
    <property type="entry name" value="Acetyl-CoA synthetase-like"/>
    <property type="match status" value="2"/>
</dbReference>
<dbReference type="GO" id="GO:0003824">
    <property type="term" value="F:catalytic activity"/>
    <property type="evidence" value="ECO:0007669"/>
    <property type="project" value="InterPro"/>
</dbReference>
<evidence type="ECO:0000259" key="4">
    <source>
        <dbReference type="PROSITE" id="PS50075"/>
    </source>
</evidence>
<dbReference type="FunFam" id="1.10.1200.10:FF:000005">
    <property type="entry name" value="Nonribosomal peptide synthetase 1"/>
    <property type="match status" value="1"/>
</dbReference>
<evidence type="ECO:0000313" key="6">
    <source>
        <dbReference type="Proteomes" id="UP000665181"/>
    </source>
</evidence>
<sequence length="682" mass="79082">LSISEIRGFLNKVLPDYMIPSFFVQLEKIPLTPNGKVDRNALPKPDRNLQIGGEYVSPQSDTEKELVHIWQEILSIEQTHDMKISVNDSFFDLGGHSLKATALMSSIHQKFNVEIPLKEIFNHPTIKDLAEYIDSSDTSLYEEIKQVREREYYPVSSAQKRVYVLSMLEGGEMTYNMPGAVLIEGNIDKHMLENAFSTIIQRHEVLRTSFQTIDGEPVQKIQKYTDFQIDVTELQVNEMETEQEAIHRFIQMSIKPFNLQQAPLLRIKLLKIEPKRYVLFFDMHHIISDGITLEILLNEFTSLYNGENLSELRIQYKDFTEWQSELFKTTKLKKQEEYWLNKFAGEIPVLNIPTDFSRPPSQSFEGDSLSFSIDKEQADRLKKLATDKGTTMYMVLLSAYNILLSKYTGQEDIIVGSPIAGRQHEDLKRMMGMFVNTLAMRNYPEGHKTYERFLEEVKDNALSAYENQDYPFEELVEQLKITRDLSRNPLFDTMFVLQNMDMKQMELNGLKILPYQLENKTAKFDITFNVAETKGRIDCVLEYCTKLFEKGTIERFFKHYQSILKIIVDQPSIQLSDIEILSPREKQQLLVDFNNTEAEYPKDKTIHELFEEQAERTPQGIAVVYEDEQLTYQELNERANQLARVLRNKGVKRDSIIGIMADRSLEMVIGMMGILKAGGAYL</sequence>
<dbReference type="SMART" id="SM00823">
    <property type="entry name" value="PKS_PP"/>
    <property type="match status" value="1"/>
</dbReference>
<proteinExistence type="predicted"/>
<dbReference type="GO" id="GO:0043041">
    <property type="term" value="P:amino acid activation for nonribosomal peptide biosynthetic process"/>
    <property type="evidence" value="ECO:0007669"/>
    <property type="project" value="TreeGrafter"/>
</dbReference>
<dbReference type="PANTHER" id="PTHR45527">
    <property type="entry name" value="NONRIBOSOMAL PEPTIDE SYNTHETASE"/>
    <property type="match status" value="1"/>
</dbReference>
<dbReference type="RefSeq" id="WP_208557005.1">
    <property type="nucleotide sequence ID" value="NZ_JAGFPW010000060.1"/>
</dbReference>
<dbReference type="InterPro" id="IPR023213">
    <property type="entry name" value="CAT-like_dom_sf"/>
</dbReference>
<dbReference type="Pfam" id="PF00501">
    <property type="entry name" value="AMP-binding"/>
    <property type="match status" value="1"/>
</dbReference>
<reference evidence="5" key="1">
    <citation type="submission" date="2021-03" db="EMBL/GenBank/DDBJ databases">
        <title>Isolation of Bacillus subtilis from fermented food sample.</title>
        <authorList>
            <person name="Lakshmanan V."/>
            <person name="Athira K."/>
            <person name="Rajagopal K."/>
        </authorList>
    </citation>
    <scope>NUCLEOTIDE SEQUENCE</scope>
    <source>
        <strain evidence="5">S1</strain>
    </source>
</reference>
<dbReference type="GO" id="GO:0005829">
    <property type="term" value="C:cytosol"/>
    <property type="evidence" value="ECO:0007669"/>
    <property type="project" value="TreeGrafter"/>
</dbReference>
<evidence type="ECO:0000256" key="1">
    <source>
        <dbReference type="ARBA" id="ARBA00001957"/>
    </source>
</evidence>
<dbReference type="GO" id="GO:0031177">
    <property type="term" value="F:phosphopantetheine binding"/>
    <property type="evidence" value="ECO:0007669"/>
    <property type="project" value="InterPro"/>
</dbReference>
<dbReference type="AlphaFoldDB" id="A0A8I2BBI4"/>
<dbReference type="Gene3D" id="1.10.1200.10">
    <property type="entry name" value="ACP-like"/>
    <property type="match status" value="1"/>
</dbReference>
<feature type="non-terminal residue" evidence="5">
    <location>
        <position position="682"/>
    </location>
</feature>
<organism evidence="5 6">
    <name type="scientific">Bacillus subtilis</name>
    <dbReference type="NCBI Taxonomy" id="1423"/>
    <lineage>
        <taxon>Bacteria</taxon>
        <taxon>Bacillati</taxon>
        <taxon>Bacillota</taxon>
        <taxon>Bacilli</taxon>
        <taxon>Bacillales</taxon>
        <taxon>Bacillaceae</taxon>
        <taxon>Bacillus</taxon>
    </lineage>
</organism>
<dbReference type="Gene3D" id="3.30.300.30">
    <property type="match status" value="1"/>
</dbReference>
<dbReference type="EMBL" id="JAGFPW010000060">
    <property type="protein sequence ID" value="MBO3797205.1"/>
    <property type="molecule type" value="Genomic_DNA"/>
</dbReference>
<dbReference type="Pfam" id="PF00668">
    <property type="entry name" value="Condensation"/>
    <property type="match status" value="1"/>
</dbReference>
<dbReference type="Gene3D" id="3.30.559.10">
    <property type="entry name" value="Chloramphenicol acetyltransferase-like domain"/>
    <property type="match status" value="1"/>
</dbReference>
<dbReference type="InterPro" id="IPR009081">
    <property type="entry name" value="PP-bd_ACP"/>
</dbReference>
<dbReference type="SUPFAM" id="SSF52777">
    <property type="entry name" value="CoA-dependent acyltransferases"/>
    <property type="match status" value="2"/>
</dbReference>
<comment type="cofactor">
    <cofactor evidence="1">
        <name>pantetheine 4'-phosphate</name>
        <dbReference type="ChEBI" id="CHEBI:47942"/>
    </cofactor>
</comment>
<evidence type="ECO:0000313" key="5">
    <source>
        <dbReference type="EMBL" id="MBO3797205.1"/>
    </source>
</evidence>
<protein>
    <submittedName>
        <fullName evidence="5">AMP-binding protein</fullName>
    </submittedName>
</protein>
<dbReference type="PANTHER" id="PTHR45527:SF1">
    <property type="entry name" value="FATTY ACID SYNTHASE"/>
    <property type="match status" value="1"/>
</dbReference>
<dbReference type="InterPro" id="IPR045851">
    <property type="entry name" value="AMP-bd_C_sf"/>
</dbReference>
<dbReference type="GO" id="GO:0044550">
    <property type="term" value="P:secondary metabolite biosynthetic process"/>
    <property type="evidence" value="ECO:0007669"/>
    <property type="project" value="TreeGrafter"/>
</dbReference>
<dbReference type="GO" id="GO:0008610">
    <property type="term" value="P:lipid biosynthetic process"/>
    <property type="evidence" value="ECO:0007669"/>
    <property type="project" value="UniProtKB-ARBA"/>
</dbReference>
<dbReference type="Gene3D" id="3.40.50.12780">
    <property type="entry name" value="N-terminal domain of ligase-like"/>
    <property type="match status" value="1"/>
</dbReference>
<dbReference type="InterPro" id="IPR000873">
    <property type="entry name" value="AMP-dep_synth/lig_dom"/>
</dbReference>
<dbReference type="SUPFAM" id="SSF47336">
    <property type="entry name" value="ACP-like"/>
    <property type="match status" value="1"/>
</dbReference>
<dbReference type="CDD" id="cd19531">
    <property type="entry name" value="LCL_NRPS-like"/>
    <property type="match status" value="1"/>
</dbReference>
<keyword evidence="3" id="KW-0597">Phosphoprotein</keyword>
<feature type="domain" description="Carrier" evidence="4">
    <location>
        <begin position="57"/>
        <end position="137"/>
    </location>
</feature>
<comment type="caution">
    <text evidence="5">The sequence shown here is derived from an EMBL/GenBank/DDBJ whole genome shotgun (WGS) entry which is preliminary data.</text>
</comment>
<dbReference type="Proteomes" id="UP000665181">
    <property type="component" value="Unassembled WGS sequence"/>
</dbReference>
<gene>
    <name evidence="5" type="ORF">J5227_23580</name>
</gene>
<name>A0A8I2BBI4_BACIU</name>
<dbReference type="Pfam" id="PF00550">
    <property type="entry name" value="PP-binding"/>
    <property type="match status" value="1"/>
</dbReference>
<feature type="non-terminal residue" evidence="5">
    <location>
        <position position="1"/>
    </location>
</feature>
<accession>A0A8I2BBI4</accession>
<dbReference type="InterPro" id="IPR020806">
    <property type="entry name" value="PKS_PP-bd"/>
</dbReference>
<dbReference type="InterPro" id="IPR042099">
    <property type="entry name" value="ANL_N_sf"/>
</dbReference>
<keyword evidence="2" id="KW-0596">Phosphopantetheine</keyword>
<dbReference type="InterPro" id="IPR036736">
    <property type="entry name" value="ACP-like_sf"/>
</dbReference>
<evidence type="ECO:0000256" key="2">
    <source>
        <dbReference type="ARBA" id="ARBA00022450"/>
    </source>
</evidence>
<dbReference type="InterPro" id="IPR001242">
    <property type="entry name" value="Condensation_dom"/>
</dbReference>
<dbReference type="PROSITE" id="PS50075">
    <property type="entry name" value="CARRIER"/>
    <property type="match status" value="1"/>
</dbReference>
<dbReference type="Gene3D" id="3.30.559.30">
    <property type="entry name" value="Nonribosomal peptide synthetase, condensation domain"/>
    <property type="match status" value="1"/>
</dbReference>
<evidence type="ECO:0000256" key="3">
    <source>
        <dbReference type="ARBA" id="ARBA00022553"/>
    </source>
</evidence>